<dbReference type="EMBL" id="JABBFZ010000022">
    <property type="protein sequence ID" value="NML34501.1"/>
    <property type="molecule type" value="Genomic_DNA"/>
</dbReference>
<dbReference type="RefSeq" id="WP_169500687.1">
    <property type="nucleotide sequence ID" value="NZ_JABBFZ010000022.1"/>
</dbReference>
<keyword evidence="1" id="KW-0732">Signal</keyword>
<feature type="signal peptide" evidence="1">
    <location>
        <begin position="1"/>
        <end position="15"/>
    </location>
</feature>
<dbReference type="PROSITE" id="PS51257">
    <property type="entry name" value="PROKAR_LIPOPROTEIN"/>
    <property type="match status" value="1"/>
</dbReference>
<proteinExistence type="predicted"/>
<organism evidence="2 3">
    <name type="scientific">Paraburkholderia antibiotica</name>
    <dbReference type="NCBI Taxonomy" id="2728839"/>
    <lineage>
        <taxon>Bacteria</taxon>
        <taxon>Pseudomonadati</taxon>
        <taxon>Pseudomonadota</taxon>
        <taxon>Betaproteobacteria</taxon>
        <taxon>Burkholderiales</taxon>
        <taxon>Burkholderiaceae</taxon>
        <taxon>Paraburkholderia</taxon>
    </lineage>
</organism>
<reference evidence="2 3" key="1">
    <citation type="submission" date="2020-04" db="EMBL/GenBank/DDBJ databases">
        <title>Paraburkholderia sp. G-4-1-8 isolated from soil.</title>
        <authorList>
            <person name="Dahal R.H."/>
        </authorList>
    </citation>
    <scope>NUCLEOTIDE SEQUENCE [LARGE SCALE GENOMIC DNA]</scope>
    <source>
        <strain evidence="2 3">G-4-1-8</strain>
    </source>
</reference>
<feature type="chain" id="PRO_5031313388" description="Lipoprotein" evidence="1">
    <location>
        <begin position="16"/>
        <end position="72"/>
    </location>
</feature>
<keyword evidence="3" id="KW-1185">Reference proteome</keyword>
<protein>
    <recommendedName>
        <fullName evidence="4">Lipoprotein</fullName>
    </recommendedName>
</protein>
<sequence>MKAVLISICVTAALAGCASRPSPQPVVQTRIIDTGCDWTRTITASTADTAETKRQIIAHNDARAANCPPADK</sequence>
<evidence type="ECO:0008006" key="4">
    <source>
        <dbReference type="Google" id="ProtNLM"/>
    </source>
</evidence>
<comment type="caution">
    <text evidence="2">The sequence shown here is derived from an EMBL/GenBank/DDBJ whole genome shotgun (WGS) entry which is preliminary data.</text>
</comment>
<evidence type="ECO:0000313" key="3">
    <source>
        <dbReference type="Proteomes" id="UP000583127"/>
    </source>
</evidence>
<dbReference type="AlphaFoldDB" id="A0A7Y0FFS8"/>
<gene>
    <name evidence="2" type="ORF">HHL14_27175</name>
</gene>
<accession>A0A7Y0FFS8</accession>
<dbReference type="Proteomes" id="UP000583127">
    <property type="component" value="Unassembled WGS sequence"/>
</dbReference>
<evidence type="ECO:0000256" key="1">
    <source>
        <dbReference type="SAM" id="SignalP"/>
    </source>
</evidence>
<evidence type="ECO:0000313" key="2">
    <source>
        <dbReference type="EMBL" id="NML34501.1"/>
    </source>
</evidence>
<name>A0A7Y0FFS8_9BURK</name>